<comment type="subcellular location">
    <subcellularLocation>
        <location evidence="1">Membrane</location>
        <topology evidence="1">Multi-pass membrane protein</topology>
    </subcellularLocation>
</comment>
<evidence type="ECO:0000256" key="2">
    <source>
        <dbReference type="ARBA" id="ARBA00022692"/>
    </source>
</evidence>
<dbReference type="GO" id="GO:0016020">
    <property type="term" value="C:membrane"/>
    <property type="evidence" value="ECO:0007669"/>
    <property type="project" value="UniProtKB-SubCell"/>
</dbReference>
<dbReference type="CDD" id="cd17317">
    <property type="entry name" value="MFS_SLC22"/>
    <property type="match status" value="1"/>
</dbReference>
<organism evidence="8 9">
    <name type="scientific">Acanthaster planci</name>
    <name type="common">Crown-of-thorns starfish</name>
    <dbReference type="NCBI Taxonomy" id="133434"/>
    <lineage>
        <taxon>Eukaryota</taxon>
        <taxon>Metazoa</taxon>
        <taxon>Echinodermata</taxon>
        <taxon>Eleutherozoa</taxon>
        <taxon>Asterozoa</taxon>
        <taxon>Asteroidea</taxon>
        <taxon>Valvatacea</taxon>
        <taxon>Valvatida</taxon>
        <taxon>Acanthasteridae</taxon>
        <taxon>Acanthaster</taxon>
    </lineage>
</organism>
<accession>A0A8B7YSG3</accession>
<evidence type="ECO:0000256" key="6">
    <source>
        <dbReference type="SAM" id="Phobius"/>
    </source>
</evidence>
<evidence type="ECO:0000313" key="8">
    <source>
        <dbReference type="Proteomes" id="UP000694845"/>
    </source>
</evidence>
<dbReference type="PROSITE" id="PS50850">
    <property type="entry name" value="MFS"/>
    <property type="match status" value="1"/>
</dbReference>
<protein>
    <submittedName>
        <fullName evidence="9">Organic cation transporter protein-like</fullName>
    </submittedName>
</protein>
<dbReference type="OrthoDB" id="5296287at2759"/>
<evidence type="ECO:0000256" key="4">
    <source>
        <dbReference type="ARBA" id="ARBA00023136"/>
    </source>
</evidence>
<sequence>MQYDDILRRIGGFGKYQKRLMSVLVLSQLPVACQFIAQVFFAAKTDHWCVVPEEHALNCSGLQLDSLRECQEAQKNQSIPYRLDGDGNRIYSSCERYATTDDKDPGSGWDLNATDVIPCDAGWEFDRSRYQLTIIEDFSLVCARADYPGIAQSFWFVGVLLGSLGWGSVGDWFGRRKTFILSFLLTTVSAISLAFSPNFAAFVILTVTVTASAYGAFLMLFVLTSEIVGPKRRVFVGTMFNLFFGVGYMLLTLIAFLLRDWRHLQLAISLQFVLCFPLLFVLPESPRWLMSKNRFTDAIVVLRKISHINGSSVGDTTFESSERKPVVGQQRQSTTQLDLVRTPNIRKITLIMWYDWFVANMVYYGLSLSTSALGIDDYLAALVSGAVEIPSLILCVYLMERVGRRLTLVAFYISGGLACLVTIFLPLGAWRAGVAMVGKFAIAAAFNHIYVYACELYPTVIRTMGVGSSSMVARVSGILCPIILLLGKHWEPLPLFVFGAGSVIAGVLSSMLPETLGRNLPNTIQEGENFRASSGFPSCCKSAPLRQDGDSAHPPAHYDLLPTKPSSAGPPAGGVSPQPTGNDFPTVSMQT</sequence>
<feature type="transmembrane region" description="Helical" evidence="6">
    <location>
        <begin position="406"/>
        <end position="427"/>
    </location>
</feature>
<feature type="transmembrane region" description="Helical" evidence="6">
    <location>
        <begin position="234"/>
        <end position="258"/>
    </location>
</feature>
<dbReference type="PANTHER" id="PTHR24064">
    <property type="entry name" value="SOLUTE CARRIER FAMILY 22 MEMBER"/>
    <property type="match status" value="1"/>
</dbReference>
<proteinExistence type="predicted"/>
<evidence type="ECO:0000256" key="3">
    <source>
        <dbReference type="ARBA" id="ARBA00022989"/>
    </source>
</evidence>
<dbReference type="GeneID" id="110981233"/>
<feature type="transmembrane region" description="Helical" evidence="6">
    <location>
        <begin position="433"/>
        <end position="453"/>
    </location>
</feature>
<feature type="transmembrane region" description="Helical" evidence="6">
    <location>
        <begin position="493"/>
        <end position="512"/>
    </location>
</feature>
<keyword evidence="4 6" id="KW-0472">Membrane</keyword>
<feature type="region of interest" description="Disordered" evidence="5">
    <location>
        <begin position="547"/>
        <end position="591"/>
    </location>
</feature>
<evidence type="ECO:0000256" key="5">
    <source>
        <dbReference type="SAM" id="MobiDB-lite"/>
    </source>
</evidence>
<feature type="transmembrane region" description="Helical" evidence="6">
    <location>
        <begin position="20"/>
        <end position="43"/>
    </location>
</feature>
<dbReference type="AlphaFoldDB" id="A0A8B7YSG3"/>
<reference evidence="9" key="1">
    <citation type="submission" date="2025-08" db="UniProtKB">
        <authorList>
            <consortium name="RefSeq"/>
        </authorList>
    </citation>
    <scope>IDENTIFICATION</scope>
</reference>
<dbReference type="OMA" id="CANCTEY"/>
<feature type="compositionally biased region" description="Polar residues" evidence="5">
    <location>
        <begin position="577"/>
        <end position="591"/>
    </location>
</feature>
<keyword evidence="8" id="KW-1185">Reference proteome</keyword>
<feature type="transmembrane region" description="Helical" evidence="6">
    <location>
        <begin position="378"/>
        <end position="399"/>
    </location>
</feature>
<dbReference type="Proteomes" id="UP000694845">
    <property type="component" value="Unplaced"/>
</dbReference>
<feature type="transmembrane region" description="Helical" evidence="6">
    <location>
        <begin position="147"/>
        <end position="166"/>
    </location>
</feature>
<evidence type="ECO:0000256" key="1">
    <source>
        <dbReference type="ARBA" id="ARBA00004141"/>
    </source>
</evidence>
<dbReference type="Pfam" id="PF00083">
    <property type="entry name" value="Sugar_tr"/>
    <property type="match status" value="1"/>
</dbReference>
<evidence type="ECO:0000313" key="9">
    <source>
        <dbReference type="RefSeq" id="XP_022094316.1"/>
    </source>
</evidence>
<feature type="transmembrane region" description="Helical" evidence="6">
    <location>
        <begin position="465"/>
        <end position="487"/>
    </location>
</feature>
<gene>
    <name evidence="9" type="primary">LOC110981233</name>
</gene>
<keyword evidence="2 6" id="KW-0812">Transmembrane</keyword>
<dbReference type="InterPro" id="IPR036259">
    <property type="entry name" value="MFS_trans_sf"/>
</dbReference>
<feature type="transmembrane region" description="Helical" evidence="6">
    <location>
        <begin position="201"/>
        <end position="222"/>
    </location>
</feature>
<dbReference type="SUPFAM" id="SSF103473">
    <property type="entry name" value="MFS general substrate transporter"/>
    <property type="match status" value="1"/>
</dbReference>
<evidence type="ECO:0000259" key="7">
    <source>
        <dbReference type="PROSITE" id="PS50850"/>
    </source>
</evidence>
<dbReference type="RefSeq" id="XP_022094316.1">
    <property type="nucleotide sequence ID" value="XM_022238624.1"/>
</dbReference>
<dbReference type="KEGG" id="aplc:110981233"/>
<keyword evidence="3 6" id="KW-1133">Transmembrane helix</keyword>
<dbReference type="InterPro" id="IPR020846">
    <property type="entry name" value="MFS_dom"/>
</dbReference>
<feature type="transmembrane region" description="Helical" evidence="6">
    <location>
        <begin position="264"/>
        <end position="282"/>
    </location>
</feature>
<feature type="domain" description="Major facilitator superfamily (MFS) profile" evidence="7">
    <location>
        <begin position="96"/>
        <end position="517"/>
    </location>
</feature>
<name>A0A8B7YSG3_ACAPL</name>
<feature type="transmembrane region" description="Helical" evidence="6">
    <location>
        <begin position="178"/>
        <end position="195"/>
    </location>
</feature>
<dbReference type="InterPro" id="IPR005828">
    <property type="entry name" value="MFS_sugar_transport-like"/>
</dbReference>
<dbReference type="GO" id="GO:0022857">
    <property type="term" value="F:transmembrane transporter activity"/>
    <property type="evidence" value="ECO:0007669"/>
    <property type="project" value="InterPro"/>
</dbReference>
<dbReference type="Gene3D" id="1.20.1250.20">
    <property type="entry name" value="MFS general substrate transporter like domains"/>
    <property type="match status" value="1"/>
</dbReference>